<evidence type="ECO:0000256" key="3">
    <source>
        <dbReference type="ARBA" id="ARBA00022840"/>
    </source>
</evidence>
<feature type="domain" description="ABC transporter" evidence="4">
    <location>
        <begin position="2"/>
        <end position="228"/>
    </location>
</feature>
<keyword evidence="1" id="KW-0813">Transport</keyword>
<dbReference type="InterPro" id="IPR051782">
    <property type="entry name" value="ABC_Transporter_VariousFunc"/>
</dbReference>
<keyword evidence="3 5" id="KW-0067">ATP-binding</keyword>
<protein>
    <submittedName>
        <fullName evidence="5">Copper ABC transporter ATP-binding protein</fullName>
    </submittedName>
</protein>
<dbReference type="CDD" id="cd03230">
    <property type="entry name" value="ABC_DR_subfamily_A"/>
    <property type="match status" value="1"/>
</dbReference>
<dbReference type="SMART" id="SM00382">
    <property type="entry name" value="AAA"/>
    <property type="match status" value="1"/>
</dbReference>
<comment type="caution">
    <text evidence="5">The sequence shown here is derived from an EMBL/GenBank/DDBJ whole genome shotgun (WGS) entry which is preliminary data.</text>
</comment>
<name>A0ABR7MBT5_9BACT</name>
<reference evidence="5 6" key="1">
    <citation type="submission" date="2016-07" db="EMBL/GenBank/DDBJ databases">
        <title>Genome analysis of Flavihumibacter stibioxidans YS-17.</title>
        <authorList>
            <person name="Shi K."/>
            <person name="Han Y."/>
            <person name="Wang G."/>
        </authorList>
    </citation>
    <scope>NUCLEOTIDE SEQUENCE [LARGE SCALE GENOMIC DNA]</scope>
    <source>
        <strain evidence="5 6">YS-17</strain>
    </source>
</reference>
<keyword evidence="6" id="KW-1185">Reference proteome</keyword>
<evidence type="ECO:0000313" key="5">
    <source>
        <dbReference type="EMBL" id="MBC6492498.1"/>
    </source>
</evidence>
<gene>
    <name evidence="5" type="ORF">BC349_15665</name>
</gene>
<dbReference type="RefSeq" id="WP_187257820.1">
    <property type="nucleotide sequence ID" value="NZ_JBHULF010000020.1"/>
</dbReference>
<dbReference type="PROSITE" id="PS50893">
    <property type="entry name" value="ABC_TRANSPORTER_2"/>
    <property type="match status" value="1"/>
</dbReference>
<proteinExistence type="predicted"/>
<accession>A0ABR7MBT5</accession>
<dbReference type="InterPro" id="IPR027417">
    <property type="entry name" value="P-loop_NTPase"/>
</dbReference>
<dbReference type="Pfam" id="PF00005">
    <property type="entry name" value="ABC_tran"/>
    <property type="match status" value="1"/>
</dbReference>
<dbReference type="PANTHER" id="PTHR42939:SF1">
    <property type="entry name" value="ABC TRANSPORTER ATP-BINDING PROTEIN ALBC-RELATED"/>
    <property type="match status" value="1"/>
</dbReference>
<dbReference type="InterPro" id="IPR003439">
    <property type="entry name" value="ABC_transporter-like_ATP-bd"/>
</dbReference>
<organism evidence="5 6">
    <name type="scientific">Flavihumibacter stibioxidans</name>
    <dbReference type="NCBI Taxonomy" id="1834163"/>
    <lineage>
        <taxon>Bacteria</taxon>
        <taxon>Pseudomonadati</taxon>
        <taxon>Bacteroidota</taxon>
        <taxon>Chitinophagia</taxon>
        <taxon>Chitinophagales</taxon>
        <taxon>Chitinophagaceae</taxon>
        <taxon>Flavihumibacter</taxon>
    </lineage>
</organism>
<keyword evidence="2" id="KW-0547">Nucleotide-binding</keyword>
<evidence type="ECO:0000256" key="1">
    <source>
        <dbReference type="ARBA" id="ARBA00022448"/>
    </source>
</evidence>
<evidence type="ECO:0000313" key="6">
    <source>
        <dbReference type="Proteomes" id="UP000765802"/>
    </source>
</evidence>
<dbReference type="Gene3D" id="3.40.50.300">
    <property type="entry name" value="P-loop containing nucleotide triphosphate hydrolases"/>
    <property type="match status" value="1"/>
</dbReference>
<evidence type="ECO:0000259" key="4">
    <source>
        <dbReference type="PROSITE" id="PS50893"/>
    </source>
</evidence>
<dbReference type="InterPro" id="IPR003593">
    <property type="entry name" value="AAA+_ATPase"/>
</dbReference>
<dbReference type="Proteomes" id="UP000765802">
    <property type="component" value="Unassembled WGS sequence"/>
</dbReference>
<dbReference type="SUPFAM" id="SSF52540">
    <property type="entry name" value="P-loop containing nucleoside triphosphate hydrolases"/>
    <property type="match status" value="1"/>
</dbReference>
<dbReference type="GO" id="GO:0005524">
    <property type="term" value="F:ATP binding"/>
    <property type="evidence" value="ECO:0007669"/>
    <property type="project" value="UniProtKB-KW"/>
</dbReference>
<evidence type="ECO:0000256" key="2">
    <source>
        <dbReference type="ARBA" id="ARBA00022741"/>
    </source>
</evidence>
<dbReference type="PANTHER" id="PTHR42939">
    <property type="entry name" value="ABC TRANSPORTER ATP-BINDING PROTEIN ALBC-RELATED"/>
    <property type="match status" value="1"/>
</dbReference>
<dbReference type="EMBL" id="MBUA01000028">
    <property type="protein sequence ID" value="MBC6492498.1"/>
    <property type="molecule type" value="Genomic_DNA"/>
</dbReference>
<sequence>MIIATNVNKRFGRLQVLSDISLTCNKGQTIALIGPNGSGKTTLIKCLLGMVIPDSGFMTVNNKNIARDWAYREQIGYMPQISRFPDNMTIEQVIDMVKDIRSGSSRHLDEELLQAFDLPSLYGKRMRTLSGGTRQKVSASLAFLFNPDILILDEPTAGLDPLSSEILKEKIQKEKSKGKLTMITSHVLSDLDDLVSEIVYLQEGKLRFHSSVSSLQKDTGEEKLNKVMARIMQQNR</sequence>